<sequence length="265" mass="29874">MIFFSERARADNSLRVVSELLPPFQVFNDAGQFSGRAVDMMEVILKEANMEESEIDVMPWARAYKTATKEKNVAIFSIAYSEKRKNLFHWIGPLYALERSSLIGLNHREDLAITSLDDAKRFRVCSELETYSYQQLQTLGFEQNKNLFSLNSLLNTFRTPDGSVARPALRISLLRNGKCDFVLGPWSTYAFDDSIGKDLKSFLYLGDPESPLVLNLAINPKSDPSVISALENAYNRLRKSGKLYDVCTQDDPKKLHVASCEAAAP</sequence>
<protein>
    <submittedName>
        <fullName evidence="2">ABC-type amino acid transport substrate-binding protein</fullName>
    </submittedName>
</protein>
<dbReference type="Gene3D" id="3.40.190.10">
    <property type="entry name" value="Periplasmic binding protein-like II"/>
    <property type="match status" value="2"/>
</dbReference>
<proteinExistence type="predicted"/>
<dbReference type="SUPFAM" id="SSF53850">
    <property type="entry name" value="Periplasmic binding protein-like II"/>
    <property type="match status" value="1"/>
</dbReference>
<dbReference type="AlphaFoldDB" id="A0A1I5WWK9"/>
<dbReference type="InterPro" id="IPR001638">
    <property type="entry name" value="Solute-binding_3/MltF_N"/>
</dbReference>
<dbReference type="STRING" id="1121869.SAMN03084138_04464"/>
<dbReference type="PANTHER" id="PTHR38834">
    <property type="entry name" value="PERIPLASMIC SUBSTRATE BINDING PROTEIN FAMILY 3"/>
    <property type="match status" value="1"/>
</dbReference>
<organism evidence="2 3">
    <name type="scientific">Enterovibrio norvegicus DSM 15893</name>
    <dbReference type="NCBI Taxonomy" id="1121869"/>
    <lineage>
        <taxon>Bacteria</taxon>
        <taxon>Pseudomonadati</taxon>
        <taxon>Pseudomonadota</taxon>
        <taxon>Gammaproteobacteria</taxon>
        <taxon>Vibrionales</taxon>
        <taxon>Vibrionaceae</taxon>
        <taxon>Enterovibrio</taxon>
    </lineage>
</organism>
<reference evidence="2 3" key="1">
    <citation type="submission" date="2016-10" db="EMBL/GenBank/DDBJ databases">
        <authorList>
            <person name="de Groot N.N."/>
        </authorList>
    </citation>
    <scope>NUCLEOTIDE SEQUENCE [LARGE SCALE GENOMIC DNA]</scope>
    <source>
        <strain evidence="2 3">DSM 15893</strain>
    </source>
</reference>
<dbReference type="EMBL" id="FOWR01000053">
    <property type="protein sequence ID" value="SFQ24084.1"/>
    <property type="molecule type" value="Genomic_DNA"/>
</dbReference>
<feature type="domain" description="Solute-binding protein family 3/N-terminal" evidence="1">
    <location>
        <begin position="19"/>
        <end position="244"/>
    </location>
</feature>
<name>A0A1I5WWK9_9GAMM</name>
<evidence type="ECO:0000313" key="3">
    <source>
        <dbReference type="Proteomes" id="UP000182692"/>
    </source>
</evidence>
<dbReference type="Pfam" id="PF00497">
    <property type="entry name" value="SBP_bac_3"/>
    <property type="match status" value="1"/>
</dbReference>
<evidence type="ECO:0000313" key="2">
    <source>
        <dbReference type="EMBL" id="SFQ24084.1"/>
    </source>
</evidence>
<dbReference type="PANTHER" id="PTHR38834:SF3">
    <property type="entry name" value="SOLUTE-BINDING PROTEIN FAMILY 3_N-TERMINAL DOMAIN-CONTAINING PROTEIN"/>
    <property type="match status" value="1"/>
</dbReference>
<dbReference type="OrthoDB" id="8587856at2"/>
<accession>A0A1I5WWK9</accession>
<dbReference type="Proteomes" id="UP000182692">
    <property type="component" value="Unassembled WGS sequence"/>
</dbReference>
<evidence type="ECO:0000259" key="1">
    <source>
        <dbReference type="Pfam" id="PF00497"/>
    </source>
</evidence>
<gene>
    <name evidence="2" type="ORF">SAMN03084138_04464</name>
</gene>